<evidence type="ECO:0000313" key="4">
    <source>
        <dbReference type="Proteomes" id="UP001597158"/>
    </source>
</evidence>
<name>A0ABW3WJ05_9RHOO</name>
<dbReference type="RefSeq" id="WP_277834322.1">
    <property type="nucleotide sequence ID" value="NZ_JARQZE010000012.1"/>
</dbReference>
<dbReference type="Proteomes" id="UP001597158">
    <property type="component" value="Unassembled WGS sequence"/>
</dbReference>
<evidence type="ECO:0000256" key="2">
    <source>
        <dbReference type="SAM" id="MobiDB-lite"/>
    </source>
</evidence>
<keyword evidence="4" id="KW-1185">Reference proteome</keyword>
<feature type="region of interest" description="Disordered" evidence="2">
    <location>
        <begin position="42"/>
        <end position="94"/>
    </location>
</feature>
<proteinExistence type="predicted"/>
<evidence type="ECO:0000313" key="3">
    <source>
        <dbReference type="EMBL" id="MFD1265265.1"/>
    </source>
</evidence>
<comment type="caution">
    <text evidence="3">The sequence shown here is derived from an EMBL/GenBank/DDBJ whole genome shotgun (WGS) entry which is preliminary data.</text>
</comment>
<keyword evidence="1" id="KW-0175">Coiled coil</keyword>
<dbReference type="InterPro" id="IPR047773">
    <property type="entry name" value="YHYH_dom_bact"/>
</dbReference>
<protein>
    <submittedName>
        <fullName evidence="3">YHYH domain-containing protein</fullName>
    </submittedName>
</protein>
<accession>A0ABW3WJ05</accession>
<feature type="coiled-coil region" evidence="1">
    <location>
        <begin position="97"/>
        <end position="124"/>
    </location>
</feature>
<gene>
    <name evidence="3" type="ORF">ACFQ4M_16965</name>
</gene>
<organism evidence="3 4">
    <name type="scientific">Thauera mechernichensis</name>
    <dbReference type="NCBI Taxonomy" id="82788"/>
    <lineage>
        <taxon>Bacteria</taxon>
        <taxon>Pseudomonadati</taxon>
        <taxon>Pseudomonadota</taxon>
        <taxon>Betaproteobacteria</taxon>
        <taxon>Rhodocyclales</taxon>
        <taxon>Zoogloeaceae</taxon>
        <taxon>Thauera</taxon>
    </lineage>
</organism>
<dbReference type="NCBIfam" id="NF033223">
    <property type="entry name" value="YHYH_alt"/>
    <property type="match status" value="1"/>
</dbReference>
<dbReference type="EMBL" id="JBHTMC010000032">
    <property type="protein sequence ID" value="MFD1265265.1"/>
    <property type="molecule type" value="Genomic_DNA"/>
</dbReference>
<sequence>MRGSLKVLLLLSVAMPGLGYGHGGGLDAKGCHMNRKTGDYPCHRAGYSPPPPAMNSAPVQRLAPSPAAQPQRFAGSGGASGARPAGTTETNALAQIVERQEATIMRLMSEIAELKAEAAACRSSRR</sequence>
<reference evidence="4" key="1">
    <citation type="journal article" date="2019" name="Int. J. Syst. Evol. Microbiol.">
        <title>The Global Catalogue of Microorganisms (GCM) 10K type strain sequencing project: providing services to taxonomists for standard genome sequencing and annotation.</title>
        <authorList>
            <consortium name="The Broad Institute Genomics Platform"/>
            <consortium name="The Broad Institute Genome Sequencing Center for Infectious Disease"/>
            <person name="Wu L."/>
            <person name="Ma J."/>
        </authorList>
    </citation>
    <scope>NUCLEOTIDE SEQUENCE [LARGE SCALE GENOMIC DNA]</scope>
    <source>
        <strain evidence="4">CCUG 48884</strain>
    </source>
</reference>
<evidence type="ECO:0000256" key="1">
    <source>
        <dbReference type="SAM" id="Coils"/>
    </source>
</evidence>